<dbReference type="Proteomes" id="UP001164743">
    <property type="component" value="Chromosome 18A"/>
</dbReference>
<gene>
    <name evidence="2" type="ORF">PtA15_18A32</name>
</gene>
<dbReference type="RefSeq" id="XP_053028532.1">
    <property type="nucleotide sequence ID" value="XM_053164859.1"/>
</dbReference>
<feature type="compositionally biased region" description="Low complexity" evidence="1">
    <location>
        <begin position="64"/>
        <end position="77"/>
    </location>
</feature>
<proteinExistence type="predicted"/>
<organism evidence="2 3">
    <name type="scientific">Puccinia triticina</name>
    <dbReference type="NCBI Taxonomy" id="208348"/>
    <lineage>
        <taxon>Eukaryota</taxon>
        <taxon>Fungi</taxon>
        <taxon>Dikarya</taxon>
        <taxon>Basidiomycota</taxon>
        <taxon>Pucciniomycotina</taxon>
        <taxon>Pucciniomycetes</taxon>
        <taxon>Pucciniales</taxon>
        <taxon>Pucciniaceae</taxon>
        <taxon>Puccinia</taxon>
    </lineage>
</organism>
<feature type="compositionally biased region" description="Polar residues" evidence="1">
    <location>
        <begin position="42"/>
        <end position="59"/>
    </location>
</feature>
<sequence>MAPTNAPLGEQPGAEGNGAPPSSSDESWIAALVDGLVPKFQANGSMQSGDSAMQTANEGKSSDGPAGSGTPATAPAGNVGSTSTSGPPANGHLDVQTGGSMNLDR</sequence>
<dbReference type="EMBL" id="CP110438">
    <property type="protein sequence ID" value="WAQ92977.1"/>
    <property type="molecule type" value="Genomic_DNA"/>
</dbReference>
<evidence type="ECO:0000256" key="1">
    <source>
        <dbReference type="SAM" id="MobiDB-lite"/>
    </source>
</evidence>
<name>A0ABY7D8I5_9BASI</name>
<reference evidence="2" key="1">
    <citation type="submission" date="2022-10" db="EMBL/GenBank/DDBJ databases">
        <title>Puccinia triticina Genome sequencing and assembly.</title>
        <authorList>
            <person name="Li C."/>
        </authorList>
    </citation>
    <scope>NUCLEOTIDE SEQUENCE</scope>
    <source>
        <strain evidence="2">Pt15</strain>
    </source>
</reference>
<feature type="region of interest" description="Disordered" evidence="1">
    <location>
        <begin position="1"/>
        <end position="105"/>
    </location>
</feature>
<accession>A0ABY7D8I5</accession>
<keyword evidence="3" id="KW-1185">Reference proteome</keyword>
<evidence type="ECO:0000313" key="3">
    <source>
        <dbReference type="Proteomes" id="UP001164743"/>
    </source>
</evidence>
<protein>
    <submittedName>
        <fullName evidence="2">Uncharacterized protein</fullName>
    </submittedName>
</protein>
<evidence type="ECO:0000313" key="2">
    <source>
        <dbReference type="EMBL" id="WAQ92977.1"/>
    </source>
</evidence>
<dbReference type="GeneID" id="77805743"/>